<sequence length="150" mass="16671">MIYRDVNGVRTSYLVRWRGYPPAWDSWEPRAQLIVDVLGIVKQYDKTNPLRSKKGRRKKTSPNAIGSTCIAPDWVAFLKPDASSIKFGEPGLTTNALYAMDEGDPYLHQGLAVLNMAAIVPPMFEKRIGEGFPSVRIVSVLNLGGQFSCN</sequence>
<dbReference type="EMBL" id="CAKLBY020000130">
    <property type="protein sequence ID" value="CAK7928641.1"/>
    <property type="molecule type" value="Genomic_DNA"/>
</dbReference>
<dbReference type="AlphaFoldDB" id="A0AAV1U1W8"/>
<accession>A0AAV1U1W8</accession>
<reference evidence="4" key="1">
    <citation type="submission" date="2024-01" db="EMBL/GenBank/DDBJ databases">
        <authorList>
            <person name="Webb A."/>
        </authorList>
    </citation>
    <scope>NUCLEOTIDE SEQUENCE</scope>
    <source>
        <strain evidence="4">Pm1</strain>
    </source>
</reference>
<evidence type="ECO:0000313" key="5">
    <source>
        <dbReference type="Proteomes" id="UP001162060"/>
    </source>
</evidence>
<dbReference type="InterPro" id="IPR000953">
    <property type="entry name" value="Chromo/chromo_shadow_dom"/>
</dbReference>
<gene>
    <name evidence="4" type="ORF">PM001_LOCUS13791</name>
</gene>
<dbReference type="InterPro" id="IPR016197">
    <property type="entry name" value="Chromo-like_dom_sf"/>
</dbReference>
<keyword evidence="2" id="KW-0539">Nucleus</keyword>
<name>A0AAV1U1W8_9STRA</name>
<dbReference type="GO" id="GO:0005634">
    <property type="term" value="C:nucleus"/>
    <property type="evidence" value="ECO:0007669"/>
    <property type="project" value="UniProtKB-SubCell"/>
</dbReference>
<evidence type="ECO:0000259" key="3">
    <source>
        <dbReference type="PROSITE" id="PS50013"/>
    </source>
</evidence>
<evidence type="ECO:0000256" key="1">
    <source>
        <dbReference type="ARBA" id="ARBA00004123"/>
    </source>
</evidence>
<protein>
    <recommendedName>
        <fullName evidence="3">Chromo domain-containing protein</fullName>
    </recommendedName>
</protein>
<dbReference type="Proteomes" id="UP001162060">
    <property type="component" value="Unassembled WGS sequence"/>
</dbReference>
<organism evidence="4 5">
    <name type="scientific">Peronospora matthiolae</name>
    <dbReference type="NCBI Taxonomy" id="2874970"/>
    <lineage>
        <taxon>Eukaryota</taxon>
        <taxon>Sar</taxon>
        <taxon>Stramenopiles</taxon>
        <taxon>Oomycota</taxon>
        <taxon>Peronosporomycetes</taxon>
        <taxon>Peronosporales</taxon>
        <taxon>Peronosporaceae</taxon>
        <taxon>Peronospora</taxon>
    </lineage>
</organism>
<dbReference type="InterPro" id="IPR023779">
    <property type="entry name" value="Chromodomain_CS"/>
</dbReference>
<dbReference type="PROSITE" id="PS50013">
    <property type="entry name" value="CHROMO_2"/>
    <property type="match status" value="1"/>
</dbReference>
<dbReference type="PROSITE" id="PS00598">
    <property type="entry name" value="CHROMO_1"/>
    <property type="match status" value="1"/>
</dbReference>
<evidence type="ECO:0000313" key="4">
    <source>
        <dbReference type="EMBL" id="CAK7928641.1"/>
    </source>
</evidence>
<evidence type="ECO:0000256" key="2">
    <source>
        <dbReference type="ARBA" id="ARBA00023242"/>
    </source>
</evidence>
<dbReference type="InterPro" id="IPR023780">
    <property type="entry name" value="Chromo_domain"/>
</dbReference>
<dbReference type="Gene3D" id="2.40.50.40">
    <property type="match status" value="1"/>
</dbReference>
<dbReference type="CDD" id="cd00024">
    <property type="entry name" value="CD_CSD"/>
    <property type="match status" value="1"/>
</dbReference>
<proteinExistence type="predicted"/>
<dbReference type="SUPFAM" id="SSF54160">
    <property type="entry name" value="Chromo domain-like"/>
    <property type="match status" value="1"/>
</dbReference>
<comment type="subcellular location">
    <subcellularLocation>
        <location evidence="1">Nucleus</location>
    </subcellularLocation>
</comment>
<dbReference type="Pfam" id="PF00385">
    <property type="entry name" value="Chromo"/>
    <property type="match status" value="1"/>
</dbReference>
<feature type="domain" description="Chromo" evidence="3">
    <location>
        <begin position="1"/>
        <end position="56"/>
    </location>
</feature>
<comment type="caution">
    <text evidence="4">The sequence shown here is derived from an EMBL/GenBank/DDBJ whole genome shotgun (WGS) entry which is preliminary data.</text>
</comment>